<evidence type="ECO:0000313" key="4">
    <source>
        <dbReference type="Proteomes" id="UP000192247"/>
    </source>
</evidence>
<proteinExistence type="predicted"/>
<organism evidence="3 4">
    <name type="scientific">Tropilaelaps mercedesae</name>
    <dbReference type="NCBI Taxonomy" id="418985"/>
    <lineage>
        <taxon>Eukaryota</taxon>
        <taxon>Metazoa</taxon>
        <taxon>Ecdysozoa</taxon>
        <taxon>Arthropoda</taxon>
        <taxon>Chelicerata</taxon>
        <taxon>Arachnida</taxon>
        <taxon>Acari</taxon>
        <taxon>Parasitiformes</taxon>
        <taxon>Mesostigmata</taxon>
        <taxon>Gamasina</taxon>
        <taxon>Dermanyssoidea</taxon>
        <taxon>Laelapidae</taxon>
        <taxon>Tropilaelaps</taxon>
    </lineage>
</organism>
<gene>
    <name evidence="3" type="ORF">BIW11_13844</name>
</gene>
<evidence type="ECO:0000256" key="2">
    <source>
        <dbReference type="SAM" id="Phobius"/>
    </source>
</evidence>
<feature type="region of interest" description="Disordered" evidence="1">
    <location>
        <begin position="1"/>
        <end position="93"/>
    </location>
</feature>
<dbReference type="AlphaFoldDB" id="A0A1V9X061"/>
<protein>
    <submittedName>
        <fullName evidence="3">Uncharacterized protein</fullName>
    </submittedName>
</protein>
<comment type="caution">
    <text evidence="3">The sequence shown here is derived from an EMBL/GenBank/DDBJ whole genome shotgun (WGS) entry which is preliminary data.</text>
</comment>
<feature type="transmembrane region" description="Helical" evidence="2">
    <location>
        <begin position="108"/>
        <end position="130"/>
    </location>
</feature>
<sequence>MNSYDEGKTNRKKNTGSTETTSEVLQSLHEASQTLDADEGESEVTESTVLQTSYEMPMATSADNTPPSMDDVGKSGDRWTSPAPRSETGDAPTKKSLLGRICHKLKKYVHISLGSMIALCVALAVFFIVYKIAEDYFRNSTMAPTPPPEFVTCEHQQKMLTGFFSQEIAADVHLLKDKLQQKTGSFAGHFRVSA</sequence>
<keyword evidence="4" id="KW-1185">Reference proteome</keyword>
<evidence type="ECO:0000256" key="1">
    <source>
        <dbReference type="SAM" id="MobiDB-lite"/>
    </source>
</evidence>
<dbReference type="InParanoid" id="A0A1V9X061"/>
<dbReference type="EMBL" id="MNPL01030624">
    <property type="protein sequence ID" value="OQR66919.1"/>
    <property type="molecule type" value="Genomic_DNA"/>
</dbReference>
<dbReference type="Proteomes" id="UP000192247">
    <property type="component" value="Unassembled WGS sequence"/>
</dbReference>
<name>A0A1V9X061_9ACAR</name>
<keyword evidence="2" id="KW-0472">Membrane</keyword>
<keyword evidence="2" id="KW-1133">Transmembrane helix</keyword>
<accession>A0A1V9X061</accession>
<reference evidence="3 4" key="1">
    <citation type="journal article" date="2017" name="Gigascience">
        <title>Draft genome of the honey bee ectoparasitic mite, Tropilaelaps mercedesae, is shaped by the parasitic life history.</title>
        <authorList>
            <person name="Dong X."/>
            <person name="Armstrong S.D."/>
            <person name="Xia D."/>
            <person name="Makepeace B.L."/>
            <person name="Darby A.C."/>
            <person name="Kadowaki T."/>
        </authorList>
    </citation>
    <scope>NUCLEOTIDE SEQUENCE [LARGE SCALE GENOMIC DNA]</scope>
    <source>
        <strain evidence="3">Wuxi-XJTLU</strain>
    </source>
</reference>
<feature type="compositionally biased region" description="Polar residues" evidence="1">
    <location>
        <begin position="15"/>
        <end position="35"/>
    </location>
</feature>
<keyword evidence="2" id="KW-0812">Transmembrane</keyword>
<feature type="compositionally biased region" description="Polar residues" evidence="1">
    <location>
        <begin position="45"/>
        <end position="54"/>
    </location>
</feature>
<evidence type="ECO:0000313" key="3">
    <source>
        <dbReference type="EMBL" id="OQR66919.1"/>
    </source>
</evidence>